<evidence type="ECO:0000256" key="3">
    <source>
        <dbReference type="RuleBase" id="RU361235"/>
    </source>
</evidence>
<dbReference type="PANTHER" id="PTHR11559">
    <property type="entry name" value="CARBOXYLESTERASE"/>
    <property type="match status" value="1"/>
</dbReference>
<dbReference type="EC" id="3.1.1.-" evidence="3"/>
<evidence type="ECO:0000256" key="1">
    <source>
        <dbReference type="ARBA" id="ARBA00005964"/>
    </source>
</evidence>
<evidence type="ECO:0000256" key="2">
    <source>
        <dbReference type="ARBA" id="ARBA00022801"/>
    </source>
</evidence>
<dbReference type="PROSITE" id="PS00122">
    <property type="entry name" value="CARBOXYLESTERASE_B_1"/>
    <property type="match status" value="1"/>
</dbReference>
<keyword evidence="6" id="KW-1185">Reference proteome</keyword>
<comment type="similarity">
    <text evidence="1 3">Belongs to the type-B carboxylesterase/lipase family.</text>
</comment>
<proteinExistence type="inferred from homology"/>
<dbReference type="Pfam" id="PF00135">
    <property type="entry name" value="COesterase"/>
    <property type="match status" value="1"/>
</dbReference>
<feature type="domain" description="Carboxylesterase type B" evidence="4">
    <location>
        <begin position="9"/>
        <end position="512"/>
    </location>
</feature>
<protein>
    <recommendedName>
        <fullName evidence="3">Carboxylic ester hydrolase</fullName>
        <ecNumber evidence="3">3.1.1.-</ecNumber>
    </recommendedName>
</protein>
<dbReference type="Proteomes" id="UP001345013">
    <property type="component" value="Unassembled WGS sequence"/>
</dbReference>
<evidence type="ECO:0000313" key="6">
    <source>
        <dbReference type="Proteomes" id="UP001345013"/>
    </source>
</evidence>
<dbReference type="InterPro" id="IPR002018">
    <property type="entry name" value="CarbesteraseB"/>
</dbReference>
<dbReference type="SUPFAM" id="SSF53474">
    <property type="entry name" value="alpha/beta-Hydrolases"/>
    <property type="match status" value="1"/>
</dbReference>
<comment type="caution">
    <text evidence="5">The sequence shown here is derived from an EMBL/GenBank/DDBJ whole genome shotgun (WGS) entry which is preliminary data.</text>
</comment>
<dbReference type="EMBL" id="JAVRRG010000300">
    <property type="protein sequence ID" value="KAK5073391.1"/>
    <property type="molecule type" value="Genomic_DNA"/>
</dbReference>
<evidence type="ECO:0000259" key="4">
    <source>
        <dbReference type="Pfam" id="PF00135"/>
    </source>
</evidence>
<dbReference type="InterPro" id="IPR050309">
    <property type="entry name" value="Type-B_Carboxylest/Lipase"/>
</dbReference>
<gene>
    <name evidence="5" type="ORF">LTR24_010296</name>
</gene>
<dbReference type="Gene3D" id="3.40.50.1820">
    <property type="entry name" value="alpha/beta hydrolase"/>
    <property type="match status" value="1"/>
</dbReference>
<name>A0ABR0JVW3_9EURO</name>
<accession>A0ABR0JVW3</accession>
<organism evidence="5 6">
    <name type="scientific">Lithohypha guttulata</name>
    <dbReference type="NCBI Taxonomy" id="1690604"/>
    <lineage>
        <taxon>Eukaryota</taxon>
        <taxon>Fungi</taxon>
        <taxon>Dikarya</taxon>
        <taxon>Ascomycota</taxon>
        <taxon>Pezizomycotina</taxon>
        <taxon>Eurotiomycetes</taxon>
        <taxon>Chaetothyriomycetidae</taxon>
        <taxon>Chaetothyriales</taxon>
        <taxon>Trichomeriaceae</taxon>
        <taxon>Lithohypha</taxon>
    </lineage>
</organism>
<reference evidence="5 6" key="1">
    <citation type="submission" date="2023-08" db="EMBL/GenBank/DDBJ databases">
        <title>Black Yeasts Isolated from many extreme environments.</title>
        <authorList>
            <person name="Coleine C."/>
            <person name="Stajich J.E."/>
            <person name="Selbmann L."/>
        </authorList>
    </citation>
    <scope>NUCLEOTIDE SEQUENCE [LARGE SCALE GENOMIC DNA]</scope>
    <source>
        <strain evidence="5 6">CCFEE 5885</strain>
    </source>
</reference>
<dbReference type="InterPro" id="IPR029058">
    <property type="entry name" value="AB_hydrolase_fold"/>
</dbReference>
<sequence length="578" mass="63704">MNHSEIDSDPRVTVRNGTYEGLHLSTFNQDAFLGIPYAQNAGGQNRFRIPQALNQTWSNTRLAKNYSDACPDNNPSADAIYGMSENCLSINLVRPAGLDATVKLPVMLWIHGGSYQVGTSGLARYNLSYIVQRSVEMGRPIIGASIKYRKGGWGNMFSIEIQGSGNANIALRDMRQALAWVSENVAAFGGDPECVTIWGESSGSFAVGQLLLTYGGRTDGLFHRSIQESGSAATAWYNGTEWYQPIYNDIVSKVNCSGAIDTLACLRTVPYETIYPHLNSSTLINGGPGWYPTVDGDIIPMYPTEALRSGKFAAAVPHLYGTNSDEGTDNAPPNSVINTDNDLFAYLHGSTGFDLPSLAVRRIMELYPDDPTAGIPLNTGTERFAEHGYQYKRVAAILGDVFYHAPRRDDAMSYTKYASGESKTYTYRFNTRAWVNETNATFTDTTGSFAPEYKGVAHASEIAFVFNNPDWVGQWAGYGELTDLMSELWINFAYDGNPNGGLNGSYVVDESYDAVTQTLGTVNVTVLKRPFWPAYDQDERGLNLVLQTKGQGGCYVEPDTYRLEGRQYLSSWARRRHV</sequence>
<dbReference type="InterPro" id="IPR019826">
    <property type="entry name" value="Carboxylesterase_B_AS"/>
</dbReference>
<keyword evidence="2 3" id="KW-0378">Hydrolase</keyword>
<evidence type="ECO:0000313" key="5">
    <source>
        <dbReference type="EMBL" id="KAK5073391.1"/>
    </source>
</evidence>